<evidence type="ECO:0000313" key="1">
    <source>
        <dbReference type="EMBL" id="PIP63480.1"/>
    </source>
</evidence>
<dbReference type="Pfam" id="PF13242">
    <property type="entry name" value="Hydrolase_like"/>
    <property type="match status" value="1"/>
</dbReference>
<dbReference type="Proteomes" id="UP000229699">
    <property type="component" value="Unassembled WGS sequence"/>
</dbReference>
<organism evidence="1 2">
    <name type="scientific">Candidatus Roizmanbacteria bacterium CG22_combo_CG10-13_8_21_14_all_34_12</name>
    <dbReference type="NCBI Taxonomy" id="1974860"/>
    <lineage>
        <taxon>Bacteria</taxon>
        <taxon>Candidatus Roizmaniibacteriota</taxon>
    </lineage>
</organism>
<sequence length="153" mass="17874">MYTIIFDWKRTLYDPESKKLIDGTLNILKFLTIKWSKVILIGKGGDEMYQEVKRLKAEEYFSKIIFQEGKKDMKVFSEFVSIKNPKLTMIIGDRVKSEIEIGNKLNATTIWIKNGKFSEELPLNKIQEPTFTFSSLTDLLNYFRSKFNSQIPA</sequence>
<accession>A0A2H0C286</accession>
<evidence type="ECO:0008006" key="3">
    <source>
        <dbReference type="Google" id="ProtNLM"/>
    </source>
</evidence>
<proteinExistence type="predicted"/>
<dbReference type="AlphaFoldDB" id="A0A2H0C286"/>
<protein>
    <recommendedName>
        <fullName evidence="3">HAD family hydrolase</fullName>
    </recommendedName>
</protein>
<gene>
    <name evidence="1" type="ORF">COW97_02245</name>
</gene>
<dbReference type="EMBL" id="PCTC01000046">
    <property type="protein sequence ID" value="PIP63480.1"/>
    <property type="molecule type" value="Genomic_DNA"/>
</dbReference>
<comment type="caution">
    <text evidence="1">The sequence shown here is derived from an EMBL/GenBank/DDBJ whole genome shotgun (WGS) entry which is preliminary data.</text>
</comment>
<dbReference type="Gene3D" id="3.40.50.1000">
    <property type="entry name" value="HAD superfamily/HAD-like"/>
    <property type="match status" value="1"/>
</dbReference>
<name>A0A2H0C286_9BACT</name>
<dbReference type="SUPFAM" id="SSF56784">
    <property type="entry name" value="HAD-like"/>
    <property type="match status" value="1"/>
</dbReference>
<dbReference type="InterPro" id="IPR036412">
    <property type="entry name" value="HAD-like_sf"/>
</dbReference>
<evidence type="ECO:0000313" key="2">
    <source>
        <dbReference type="Proteomes" id="UP000229699"/>
    </source>
</evidence>
<dbReference type="InterPro" id="IPR023214">
    <property type="entry name" value="HAD_sf"/>
</dbReference>
<reference evidence="1 2" key="1">
    <citation type="submission" date="2017-09" db="EMBL/GenBank/DDBJ databases">
        <title>Depth-based differentiation of microbial function through sediment-hosted aquifers and enrichment of novel symbionts in the deep terrestrial subsurface.</title>
        <authorList>
            <person name="Probst A.J."/>
            <person name="Ladd B."/>
            <person name="Jarett J.K."/>
            <person name="Geller-Mcgrath D.E."/>
            <person name="Sieber C.M."/>
            <person name="Emerson J.B."/>
            <person name="Anantharaman K."/>
            <person name="Thomas B.C."/>
            <person name="Malmstrom R."/>
            <person name="Stieglmeier M."/>
            <person name="Klingl A."/>
            <person name="Woyke T."/>
            <person name="Ryan C.M."/>
            <person name="Banfield J.F."/>
        </authorList>
    </citation>
    <scope>NUCLEOTIDE SEQUENCE [LARGE SCALE GENOMIC DNA]</scope>
    <source>
        <strain evidence="1">CG22_combo_CG10-13_8_21_14_all_34_12</strain>
    </source>
</reference>